<dbReference type="EMBL" id="VSWC01000003">
    <property type="protein sequence ID" value="KAA1116508.1"/>
    <property type="molecule type" value="Genomic_DNA"/>
</dbReference>
<protein>
    <submittedName>
        <fullName evidence="3">Uncharacterized protein</fullName>
    </submittedName>
</protein>
<evidence type="ECO:0000313" key="4">
    <source>
        <dbReference type="EMBL" id="KAA1124728.1"/>
    </source>
</evidence>
<evidence type="ECO:0000256" key="1">
    <source>
        <dbReference type="SAM" id="MobiDB-lite"/>
    </source>
</evidence>
<sequence length="74" mass="8376">MCLRRVDVMWLRSSRRSRSGSPRRSGEKPQLLQPSSSSSSSSCISSILVNSYLLLFQLPRNRPLFLDLSAHPTK</sequence>
<proteinExistence type="predicted"/>
<keyword evidence="5" id="KW-1185">Reference proteome</keyword>
<reference evidence="5 6" key="1">
    <citation type="submission" date="2019-05" db="EMBL/GenBank/DDBJ databases">
        <title>Emergence of the Ug99 lineage of the wheat stem rust pathogen through somatic hybridization.</title>
        <authorList>
            <person name="Li F."/>
            <person name="Upadhyaya N.M."/>
            <person name="Sperschneider J."/>
            <person name="Matny O."/>
            <person name="Nguyen-Phuc H."/>
            <person name="Mago R."/>
            <person name="Raley C."/>
            <person name="Miller M.E."/>
            <person name="Silverstein K.A.T."/>
            <person name="Henningsen E."/>
            <person name="Hirsch C.D."/>
            <person name="Visser B."/>
            <person name="Pretorius Z.A."/>
            <person name="Steffenson B.J."/>
            <person name="Schwessinger B."/>
            <person name="Dodds P.N."/>
            <person name="Figueroa M."/>
        </authorList>
    </citation>
    <scope>NUCLEOTIDE SEQUENCE [LARGE SCALE GENOMIC DNA]</scope>
    <source>
        <strain evidence="2">21-0</strain>
        <strain evidence="3 6">Ug99</strain>
    </source>
</reference>
<accession>A0A5B0R828</accession>
<dbReference type="Proteomes" id="UP000324748">
    <property type="component" value="Unassembled WGS sequence"/>
</dbReference>
<evidence type="ECO:0000313" key="2">
    <source>
        <dbReference type="EMBL" id="KAA1116508.1"/>
    </source>
</evidence>
<name>A0A5B0R828_PUCGR</name>
<comment type="caution">
    <text evidence="3">The sequence shown here is derived from an EMBL/GenBank/DDBJ whole genome shotgun (WGS) entry which is preliminary data.</text>
</comment>
<evidence type="ECO:0000313" key="3">
    <source>
        <dbReference type="EMBL" id="KAA1121836.1"/>
    </source>
</evidence>
<evidence type="ECO:0000313" key="5">
    <source>
        <dbReference type="Proteomes" id="UP000324748"/>
    </source>
</evidence>
<dbReference type="EMBL" id="VDEP01000237">
    <property type="protein sequence ID" value="KAA1121836.1"/>
    <property type="molecule type" value="Genomic_DNA"/>
</dbReference>
<dbReference type="Proteomes" id="UP000325313">
    <property type="component" value="Unassembled WGS sequence"/>
</dbReference>
<dbReference type="AlphaFoldDB" id="A0A5B0R828"/>
<gene>
    <name evidence="2" type="ORF">PGT21_016368</name>
    <name evidence="4" type="ORF">PGTUg99_032914</name>
    <name evidence="3" type="ORF">PGTUg99_033386</name>
</gene>
<dbReference type="EMBL" id="VDEP01000203">
    <property type="protein sequence ID" value="KAA1124728.1"/>
    <property type="molecule type" value="Genomic_DNA"/>
</dbReference>
<feature type="region of interest" description="Disordered" evidence="1">
    <location>
        <begin position="13"/>
        <end position="42"/>
    </location>
</feature>
<evidence type="ECO:0000313" key="6">
    <source>
        <dbReference type="Proteomes" id="UP000325313"/>
    </source>
</evidence>
<organism evidence="3 6">
    <name type="scientific">Puccinia graminis f. sp. tritici</name>
    <dbReference type="NCBI Taxonomy" id="56615"/>
    <lineage>
        <taxon>Eukaryota</taxon>
        <taxon>Fungi</taxon>
        <taxon>Dikarya</taxon>
        <taxon>Basidiomycota</taxon>
        <taxon>Pucciniomycotina</taxon>
        <taxon>Pucciniomycetes</taxon>
        <taxon>Pucciniales</taxon>
        <taxon>Pucciniaceae</taxon>
        <taxon>Puccinia</taxon>
    </lineage>
</organism>